<dbReference type="Pfam" id="PF01722">
    <property type="entry name" value="BolA"/>
    <property type="match status" value="1"/>
</dbReference>
<dbReference type="PANTHER" id="PTHR46229:SF4">
    <property type="entry name" value="ACID STRESS PROTEIN IBAG"/>
    <property type="match status" value="1"/>
</dbReference>
<dbReference type="PANTHER" id="PTHR46229">
    <property type="entry name" value="BOLA TRANSCRIPTION REGULATOR"/>
    <property type="match status" value="1"/>
</dbReference>
<dbReference type="SUPFAM" id="SSF82657">
    <property type="entry name" value="BolA-like"/>
    <property type="match status" value="1"/>
</dbReference>
<dbReference type="RefSeq" id="WP_091357656.1">
    <property type="nucleotide sequence ID" value="NZ_AP025284.1"/>
</dbReference>
<dbReference type="PIRSF" id="PIRSF003113">
    <property type="entry name" value="BolA"/>
    <property type="match status" value="1"/>
</dbReference>
<evidence type="ECO:0000256" key="1">
    <source>
        <dbReference type="ARBA" id="ARBA00005578"/>
    </source>
</evidence>
<gene>
    <name evidence="3" type="ORF">SAMN03080615_02130</name>
</gene>
<sequence length="79" mass="8919">MQIEDVKQILEEQLEGCEVFPEGEGCNFQVTVVGDVFEGMRPVKKQQMVYACLADQIADGSIHALTIRTFTRAQWAEQN</sequence>
<organism evidence="3 4">
    <name type="scientific">Amphritea atlantica</name>
    <dbReference type="NCBI Taxonomy" id="355243"/>
    <lineage>
        <taxon>Bacteria</taxon>
        <taxon>Pseudomonadati</taxon>
        <taxon>Pseudomonadota</taxon>
        <taxon>Gammaproteobacteria</taxon>
        <taxon>Oceanospirillales</taxon>
        <taxon>Oceanospirillaceae</taxon>
        <taxon>Amphritea</taxon>
    </lineage>
</organism>
<dbReference type="InterPro" id="IPR002634">
    <property type="entry name" value="BolA"/>
</dbReference>
<dbReference type="OrthoDB" id="9812890at2"/>
<accession>A0A1H9HGF4</accession>
<dbReference type="Gene3D" id="3.30.300.90">
    <property type="entry name" value="BolA-like"/>
    <property type="match status" value="1"/>
</dbReference>
<reference evidence="4" key="1">
    <citation type="submission" date="2016-10" db="EMBL/GenBank/DDBJ databases">
        <authorList>
            <person name="Varghese N."/>
            <person name="Submissions S."/>
        </authorList>
    </citation>
    <scope>NUCLEOTIDE SEQUENCE [LARGE SCALE GENOMIC DNA]</scope>
    <source>
        <strain evidence="4">DSM 18887</strain>
    </source>
</reference>
<evidence type="ECO:0000313" key="4">
    <source>
        <dbReference type="Proteomes" id="UP000198749"/>
    </source>
</evidence>
<dbReference type="EMBL" id="FOGB01000005">
    <property type="protein sequence ID" value="SEQ61387.1"/>
    <property type="molecule type" value="Genomic_DNA"/>
</dbReference>
<keyword evidence="4" id="KW-1185">Reference proteome</keyword>
<evidence type="ECO:0000313" key="3">
    <source>
        <dbReference type="EMBL" id="SEQ61387.1"/>
    </source>
</evidence>
<dbReference type="InterPro" id="IPR036065">
    <property type="entry name" value="BolA-like_sf"/>
</dbReference>
<comment type="similarity">
    <text evidence="1 2">Belongs to the BolA/IbaG family.</text>
</comment>
<dbReference type="STRING" id="355243.SAMN03080615_02130"/>
<proteinExistence type="inferred from homology"/>
<dbReference type="InterPro" id="IPR050961">
    <property type="entry name" value="BolA/IbaG_stress_morph_reg"/>
</dbReference>
<dbReference type="Proteomes" id="UP000198749">
    <property type="component" value="Unassembled WGS sequence"/>
</dbReference>
<evidence type="ECO:0000256" key="2">
    <source>
        <dbReference type="RuleBase" id="RU003860"/>
    </source>
</evidence>
<dbReference type="AlphaFoldDB" id="A0A1H9HGF4"/>
<protein>
    <submittedName>
        <fullName evidence="3">Acid stress-induced BolA-like protein IbaG/YrbA, predicted regulator of iron metabolism</fullName>
    </submittedName>
</protein>
<name>A0A1H9HGF4_9GAMM</name>